<evidence type="ECO:0000313" key="4">
    <source>
        <dbReference type="EMBL" id="KAK9748074.1"/>
    </source>
</evidence>
<keyword evidence="5" id="KW-1185">Reference proteome</keyword>
<evidence type="ECO:0000256" key="1">
    <source>
        <dbReference type="ARBA" id="ARBA00023016"/>
    </source>
</evidence>
<dbReference type="PANTHER" id="PTHR11527">
    <property type="entry name" value="HEAT-SHOCK PROTEIN 20 FAMILY MEMBER"/>
    <property type="match status" value="1"/>
</dbReference>
<gene>
    <name evidence="4" type="ORF">RND81_02G033800</name>
</gene>
<feature type="domain" description="SHSP" evidence="3">
    <location>
        <begin position="58"/>
        <end position="167"/>
    </location>
</feature>
<comment type="caution">
    <text evidence="4">The sequence shown here is derived from an EMBL/GenBank/DDBJ whole genome shotgun (WGS) entry which is preliminary data.</text>
</comment>
<evidence type="ECO:0000313" key="5">
    <source>
        <dbReference type="Proteomes" id="UP001443914"/>
    </source>
</evidence>
<accession>A0AAW1MTC5</accession>
<dbReference type="InterPro" id="IPR031107">
    <property type="entry name" value="Small_HSP"/>
</dbReference>
<dbReference type="EMBL" id="JBDFQZ010000002">
    <property type="protein sequence ID" value="KAK9748074.1"/>
    <property type="molecule type" value="Genomic_DNA"/>
</dbReference>
<evidence type="ECO:0000256" key="2">
    <source>
        <dbReference type="PROSITE-ProRule" id="PRU00285"/>
    </source>
</evidence>
<sequence>MSLIPWNNNSNSNNTVTSLTTFPEQHLWDSFFSSPFPFPSFLTPFSGRTVPYSQLALETSGTVSAKLECIEVEAAHLIVAEIPGFEKHQVNVTAEEGEGGFVRVSGDGGEGTFSWRVRMPRDACLQMMSWSVENGVLTVVVPKVGVGVDYFMGGGFDWGNSQRVNVRQIDIQGDD</sequence>
<name>A0AAW1MTC5_SAPOF</name>
<dbReference type="Proteomes" id="UP001443914">
    <property type="component" value="Unassembled WGS sequence"/>
</dbReference>
<dbReference type="Gene3D" id="2.60.40.790">
    <property type="match status" value="1"/>
</dbReference>
<proteinExistence type="inferred from homology"/>
<dbReference type="PROSITE" id="PS01031">
    <property type="entry name" value="SHSP"/>
    <property type="match status" value="1"/>
</dbReference>
<reference evidence="4" key="1">
    <citation type="submission" date="2024-03" db="EMBL/GenBank/DDBJ databases">
        <title>WGS assembly of Saponaria officinalis var. Norfolk2.</title>
        <authorList>
            <person name="Jenkins J."/>
            <person name="Shu S."/>
            <person name="Grimwood J."/>
            <person name="Barry K."/>
            <person name="Goodstein D."/>
            <person name="Schmutz J."/>
            <person name="Leebens-Mack J."/>
            <person name="Osbourn A."/>
        </authorList>
    </citation>
    <scope>NUCLEOTIDE SEQUENCE [LARGE SCALE GENOMIC DNA]</scope>
    <source>
        <strain evidence="4">JIC</strain>
    </source>
</reference>
<dbReference type="InterPro" id="IPR002068">
    <property type="entry name" value="A-crystallin/Hsp20_dom"/>
</dbReference>
<comment type="similarity">
    <text evidence="2">Belongs to the small heat shock protein (HSP20) family.</text>
</comment>
<protein>
    <recommendedName>
        <fullName evidence="3">SHSP domain-containing protein</fullName>
    </recommendedName>
</protein>
<dbReference type="InterPro" id="IPR008978">
    <property type="entry name" value="HSP20-like_chaperone"/>
</dbReference>
<dbReference type="SUPFAM" id="SSF49764">
    <property type="entry name" value="HSP20-like chaperones"/>
    <property type="match status" value="1"/>
</dbReference>
<evidence type="ECO:0000259" key="3">
    <source>
        <dbReference type="PROSITE" id="PS01031"/>
    </source>
</evidence>
<dbReference type="AlphaFoldDB" id="A0AAW1MTC5"/>
<keyword evidence="1" id="KW-0346">Stress response</keyword>
<organism evidence="4 5">
    <name type="scientific">Saponaria officinalis</name>
    <name type="common">Common soapwort</name>
    <name type="synonym">Lychnis saponaria</name>
    <dbReference type="NCBI Taxonomy" id="3572"/>
    <lineage>
        <taxon>Eukaryota</taxon>
        <taxon>Viridiplantae</taxon>
        <taxon>Streptophyta</taxon>
        <taxon>Embryophyta</taxon>
        <taxon>Tracheophyta</taxon>
        <taxon>Spermatophyta</taxon>
        <taxon>Magnoliopsida</taxon>
        <taxon>eudicotyledons</taxon>
        <taxon>Gunneridae</taxon>
        <taxon>Pentapetalae</taxon>
        <taxon>Caryophyllales</taxon>
        <taxon>Caryophyllaceae</taxon>
        <taxon>Caryophylleae</taxon>
        <taxon>Saponaria</taxon>
    </lineage>
</organism>